<dbReference type="Gene3D" id="3.20.200.10">
    <property type="entry name" value="MHCK/EF2 kinase"/>
    <property type="match status" value="1"/>
</dbReference>
<dbReference type="HOGENOM" id="CLU_2967553_0_0_1"/>
<dbReference type="OrthoDB" id="301415at2759"/>
<organism evidence="1 2">
    <name type="scientific">Suillus luteus UH-Slu-Lm8-n1</name>
    <dbReference type="NCBI Taxonomy" id="930992"/>
    <lineage>
        <taxon>Eukaryota</taxon>
        <taxon>Fungi</taxon>
        <taxon>Dikarya</taxon>
        <taxon>Basidiomycota</taxon>
        <taxon>Agaricomycotina</taxon>
        <taxon>Agaricomycetes</taxon>
        <taxon>Agaricomycetidae</taxon>
        <taxon>Boletales</taxon>
        <taxon>Suillineae</taxon>
        <taxon>Suillaceae</taxon>
        <taxon>Suillus</taxon>
    </lineage>
</organism>
<reference evidence="2" key="2">
    <citation type="submission" date="2015-01" db="EMBL/GenBank/DDBJ databases">
        <title>Evolutionary Origins and Diversification of the Mycorrhizal Mutualists.</title>
        <authorList>
            <consortium name="DOE Joint Genome Institute"/>
            <consortium name="Mycorrhizal Genomics Consortium"/>
            <person name="Kohler A."/>
            <person name="Kuo A."/>
            <person name="Nagy L.G."/>
            <person name="Floudas D."/>
            <person name="Copeland A."/>
            <person name="Barry K.W."/>
            <person name="Cichocki N."/>
            <person name="Veneault-Fourrey C."/>
            <person name="LaButti K."/>
            <person name="Lindquist E.A."/>
            <person name="Lipzen A."/>
            <person name="Lundell T."/>
            <person name="Morin E."/>
            <person name="Murat C."/>
            <person name="Riley R."/>
            <person name="Ohm R."/>
            <person name="Sun H."/>
            <person name="Tunlid A."/>
            <person name="Henrissat B."/>
            <person name="Grigoriev I.V."/>
            <person name="Hibbett D.S."/>
            <person name="Martin F."/>
        </authorList>
    </citation>
    <scope>NUCLEOTIDE SEQUENCE [LARGE SCALE GENOMIC DNA]</scope>
    <source>
        <strain evidence="2">UH-Slu-Lm8-n1</strain>
    </source>
</reference>
<sequence length="59" mass="6635">VNNGKDVFGDGNIERAVSTFKQEHNCNKYCKWSGFKLKVYEAAKRGAEVETDPVQDALE</sequence>
<reference evidence="1 2" key="1">
    <citation type="submission" date="2014-04" db="EMBL/GenBank/DDBJ databases">
        <authorList>
            <consortium name="DOE Joint Genome Institute"/>
            <person name="Kuo A."/>
            <person name="Ruytinx J."/>
            <person name="Rineau F."/>
            <person name="Colpaert J."/>
            <person name="Kohler A."/>
            <person name="Nagy L.G."/>
            <person name="Floudas D."/>
            <person name="Copeland A."/>
            <person name="Barry K.W."/>
            <person name="Cichocki N."/>
            <person name="Veneault-Fourrey C."/>
            <person name="LaButti K."/>
            <person name="Lindquist E.A."/>
            <person name="Lipzen A."/>
            <person name="Lundell T."/>
            <person name="Morin E."/>
            <person name="Murat C."/>
            <person name="Sun H."/>
            <person name="Tunlid A."/>
            <person name="Henrissat B."/>
            <person name="Grigoriev I.V."/>
            <person name="Hibbett D.S."/>
            <person name="Martin F."/>
            <person name="Nordberg H.P."/>
            <person name="Cantor M.N."/>
            <person name="Hua S.X."/>
        </authorList>
    </citation>
    <scope>NUCLEOTIDE SEQUENCE [LARGE SCALE GENOMIC DNA]</scope>
    <source>
        <strain evidence="1 2">UH-Slu-Lm8-n1</strain>
    </source>
</reference>
<dbReference type="EMBL" id="KN835444">
    <property type="protein sequence ID" value="KIK37538.1"/>
    <property type="molecule type" value="Genomic_DNA"/>
</dbReference>
<name>A0A0D0B0F1_9AGAM</name>
<protein>
    <recommendedName>
        <fullName evidence="3">Alpha-type protein kinase domain-containing protein</fullName>
    </recommendedName>
</protein>
<evidence type="ECO:0000313" key="2">
    <source>
        <dbReference type="Proteomes" id="UP000054485"/>
    </source>
</evidence>
<accession>A0A0D0B0F1</accession>
<dbReference type="AlphaFoldDB" id="A0A0D0B0F1"/>
<dbReference type="Proteomes" id="UP000054485">
    <property type="component" value="Unassembled WGS sequence"/>
</dbReference>
<gene>
    <name evidence="1" type="ORF">CY34DRAFT_92565</name>
</gene>
<feature type="non-terminal residue" evidence="1">
    <location>
        <position position="1"/>
    </location>
</feature>
<dbReference type="InParanoid" id="A0A0D0B0F1"/>
<evidence type="ECO:0000313" key="1">
    <source>
        <dbReference type="EMBL" id="KIK37538.1"/>
    </source>
</evidence>
<keyword evidence="2" id="KW-1185">Reference proteome</keyword>
<proteinExistence type="predicted"/>
<evidence type="ECO:0008006" key="3">
    <source>
        <dbReference type="Google" id="ProtNLM"/>
    </source>
</evidence>